<name>A0A848EB90_9PROT</name>
<evidence type="ECO:0000313" key="2">
    <source>
        <dbReference type="Proteomes" id="UP000548582"/>
    </source>
</evidence>
<dbReference type="Proteomes" id="UP000548582">
    <property type="component" value="Unassembled WGS sequence"/>
</dbReference>
<gene>
    <name evidence="1" type="ORF">GWK16_05690</name>
</gene>
<reference evidence="1 2" key="1">
    <citation type="submission" date="2020-03" db="EMBL/GenBank/DDBJ databases">
        <authorList>
            <person name="Sun Q."/>
        </authorList>
    </citation>
    <scope>NUCLEOTIDE SEQUENCE [LARGE SCALE GENOMIC DNA]</scope>
    <source>
        <strain evidence="1 2">JC162</strain>
    </source>
</reference>
<accession>A0A848EB90</accession>
<sequence>MPMHVRPGVFLRRDPAGDAVPVIFDIPRSGAEYPRSFRPTAPFADVQRSISMYVEEAYAGVVDAGATWLYACFPNVFIDPNRNELDIDPDALEGEWPEPLKPGEKTKMGIGLIPMVCAGTTRLYPGRLPVADVRARLDDYYWPYHRELGRILQGFRERHGIALHMSCHSMPAIAAAGQADAGQRRSDFDLGDRHGTTCSAEVRDLVASVLKGFGYNVTHNKHFIGAECVRKHGDPANGIHSLQIEMNRGLYMDEAARTRSDGLARVRGHLAELARQLAAYARTKSPA</sequence>
<evidence type="ECO:0000313" key="1">
    <source>
        <dbReference type="EMBL" id="NMJ40723.1"/>
    </source>
</evidence>
<protein>
    <submittedName>
        <fullName evidence="1">N-formylglutamate amidohydrolase</fullName>
    </submittedName>
</protein>
<organism evidence="1 2">
    <name type="scientific">Neoroseomonas marina</name>
    <dbReference type="NCBI Taxonomy" id="1232220"/>
    <lineage>
        <taxon>Bacteria</taxon>
        <taxon>Pseudomonadati</taxon>
        <taxon>Pseudomonadota</taxon>
        <taxon>Alphaproteobacteria</taxon>
        <taxon>Acetobacterales</taxon>
        <taxon>Acetobacteraceae</taxon>
        <taxon>Neoroseomonas</taxon>
    </lineage>
</organism>
<keyword evidence="1" id="KW-0378">Hydrolase</keyword>
<dbReference type="EMBL" id="JABBKX010000002">
    <property type="protein sequence ID" value="NMJ40723.1"/>
    <property type="molecule type" value="Genomic_DNA"/>
</dbReference>
<proteinExistence type="predicted"/>
<dbReference type="Gene3D" id="3.40.630.40">
    <property type="entry name" value="Zn-dependent exopeptidases"/>
    <property type="match status" value="1"/>
</dbReference>
<dbReference type="AlphaFoldDB" id="A0A848EB90"/>
<dbReference type="SUPFAM" id="SSF53187">
    <property type="entry name" value="Zn-dependent exopeptidases"/>
    <property type="match status" value="1"/>
</dbReference>
<dbReference type="GO" id="GO:0016787">
    <property type="term" value="F:hydrolase activity"/>
    <property type="evidence" value="ECO:0007669"/>
    <property type="project" value="UniProtKB-KW"/>
</dbReference>
<keyword evidence="2" id="KW-1185">Reference proteome</keyword>
<comment type="caution">
    <text evidence="1">The sequence shown here is derived from an EMBL/GenBank/DDBJ whole genome shotgun (WGS) entry which is preliminary data.</text>
</comment>
<dbReference type="Pfam" id="PF05013">
    <property type="entry name" value="FGase"/>
    <property type="match status" value="1"/>
</dbReference>
<dbReference type="InterPro" id="IPR007709">
    <property type="entry name" value="N-FG_amidohydro"/>
</dbReference>